<dbReference type="SUPFAM" id="SSF57829">
    <property type="entry name" value="Zn-binding ribosomal proteins"/>
    <property type="match status" value="1"/>
</dbReference>
<dbReference type="Proteomes" id="UP000013006">
    <property type="component" value="Chromosome"/>
</dbReference>
<keyword evidence="5 6" id="KW-0687">Ribonucleoprotein</keyword>
<dbReference type="Pfam" id="PF01599">
    <property type="entry name" value="Ribosomal_S27"/>
    <property type="match status" value="1"/>
</dbReference>
<keyword evidence="4 6" id="KW-0689">Ribosomal protein</keyword>
<dbReference type="KEGG" id="sic:SiL_1560"/>
<evidence type="ECO:0000256" key="1">
    <source>
        <dbReference type="ARBA" id="ARBA00022723"/>
    </source>
</evidence>
<evidence type="ECO:0000313" key="9">
    <source>
        <dbReference type="Proteomes" id="UP000013006"/>
    </source>
</evidence>
<accession>M9UEJ5</accession>
<feature type="binding site" evidence="6">
    <location>
        <position position="41"/>
    </location>
    <ligand>
        <name>Zn(2+)</name>
        <dbReference type="ChEBI" id="CHEBI:29105"/>
    </ligand>
</feature>
<feature type="domain" description="Small ribosomal subunit protein eS31" evidence="7">
    <location>
        <begin position="23"/>
        <end position="66"/>
    </location>
</feature>
<dbReference type="EMBL" id="CP003928">
    <property type="protein sequence ID" value="AGJ63006.1"/>
    <property type="molecule type" value="Genomic_DNA"/>
</dbReference>
<gene>
    <name evidence="6" type="primary">rps27ae</name>
    <name evidence="8" type="ORF">SiL_1560</name>
</gene>
<dbReference type="HAMAP" id="MF_00777">
    <property type="entry name" value="Ribosomal_eS31"/>
    <property type="match status" value="1"/>
</dbReference>
<evidence type="ECO:0000256" key="3">
    <source>
        <dbReference type="ARBA" id="ARBA00022833"/>
    </source>
</evidence>
<evidence type="ECO:0000256" key="6">
    <source>
        <dbReference type="HAMAP-Rule" id="MF_00777"/>
    </source>
</evidence>
<comment type="subunit">
    <text evidence="6">Part of the 30S ribosomal subunit.</text>
</comment>
<evidence type="ECO:0000256" key="4">
    <source>
        <dbReference type="ARBA" id="ARBA00022980"/>
    </source>
</evidence>
<feature type="binding site" evidence="6">
    <location>
        <position position="44"/>
    </location>
    <ligand>
        <name>Zn(2+)</name>
        <dbReference type="ChEBI" id="CHEBI:29105"/>
    </ligand>
</feature>
<evidence type="ECO:0000259" key="7">
    <source>
        <dbReference type="SMART" id="SM01402"/>
    </source>
</evidence>
<keyword evidence="3 6" id="KW-0862">Zinc</keyword>
<dbReference type="InterPro" id="IPR011332">
    <property type="entry name" value="Ribosomal_zn-bd"/>
</dbReference>
<dbReference type="GO" id="GO:1990904">
    <property type="term" value="C:ribonucleoprotein complex"/>
    <property type="evidence" value="ECO:0007669"/>
    <property type="project" value="UniProtKB-KW"/>
</dbReference>
<dbReference type="GO" id="GO:0006412">
    <property type="term" value="P:translation"/>
    <property type="evidence" value="ECO:0007669"/>
    <property type="project" value="UniProtKB-UniRule"/>
</dbReference>
<name>M9UEJ5_SACIS</name>
<protein>
    <recommendedName>
        <fullName evidence="6">Small ribosomal subunit protein eS31</fullName>
    </recommendedName>
</protein>
<proteinExistence type="inferred from homology"/>
<feature type="binding site" evidence="6">
    <location>
        <position position="60"/>
    </location>
    <ligand>
        <name>Zn(2+)</name>
        <dbReference type="ChEBI" id="CHEBI:29105"/>
    </ligand>
</feature>
<dbReference type="SMART" id="SM01402">
    <property type="entry name" value="Ribosomal_S27"/>
    <property type="match status" value="1"/>
</dbReference>
<sequence>MLELNKRKEEAKVAKEQKVKAIVRTYYVIEGNKVKLKNKKCPRCGSIMAHHLKPNERWSCGKCGYTEFIGTSKKR</sequence>
<evidence type="ECO:0000313" key="8">
    <source>
        <dbReference type="EMBL" id="AGJ63006.1"/>
    </source>
</evidence>
<dbReference type="RefSeq" id="WP_015581307.1">
    <property type="nucleotide sequence ID" value="NC_021058.1"/>
</dbReference>
<evidence type="ECO:0000256" key="2">
    <source>
        <dbReference type="ARBA" id="ARBA00022771"/>
    </source>
</evidence>
<keyword evidence="1 6" id="KW-0479">Metal-binding</keyword>
<dbReference type="Gene3D" id="6.20.50.180">
    <property type="match status" value="1"/>
</dbReference>
<comment type="cofactor">
    <cofactor evidence="6">
        <name>Zn(2+)</name>
        <dbReference type="ChEBI" id="CHEBI:29105"/>
    </cofactor>
    <text evidence="6">Binds 1 zinc ion per subunit.</text>
</comment>
<dbReference type="GO" id="GO:0005840">
    <property type="term" value="C:ribosome"/>
    <property type="evidence" value="ECO:0007669"/>
    <property type="project" value="UniProtKB-KW"/>
</dbReference>
<reference evidence="8 9" key="1">
    <citation type="journal article" date="2013" name="Open Biol.">
        <title>Genomics and genetics of Sulfolobus islandicus LAL14/1, a model hyperthermophilic archaeon.</title>
        <authorList>
            <person name="Jaubert C."/>
            <person name="Danioux C."/>
            <person name="Oberto J."/>
            <person name="Cortez D."/>
            <person name="Bize A."/>
            <person name="Krupovic M."/>
            <person name="She Q."/>
            <person name="Forterre P."/>
            <person name="Prangishvili D."/>
            <person name="Sezonov G."/>
        </authorList>
    </citation>
    <scope>NUCLEOTIDE SEQUENCE [LARGE SCALE GENOMIC DNA]</scope>
    <source>
        <strain evidence="8">LAL14/1</strain>
    </source>
</reference>
<comment type="caution">
    <text evidence="6">Lacks conserved residue(s) required for the propagation of feature annotation.</text>
</comment>
<keyword evidence="2 6" id="KW-0863">Zinc-finger</keyword>
<dbReference type="HOGENOM" id="CLU_179743_1_0_2"/>
<dbReference type="NCBIfam" id="NF001669">
    <property type="entry name" value="PRK00432.1"/>
    <property type="match status" value="1"/>
</dbReference>
<dbReference type="InterPro" id="IPR002906">
    <property type="entry name" value="Ribosomal_eS31"/>
</dbReference>
<evidence type="ECO:0000256" key="5">
    <source>
        <dbReference type="ARBA" id="ARBA00023274"/>
    </source>
</evidence>
<feature type="binding site" evidence="6">
    <location>
        <position position="63"/>
    </location>
    <ligand>
        <name>Zn(2+)</name>
        <dbReference type="ChEBI" id="CHEBI:29105"/>
    </ligand>
</feature>
<dbReference type="GO" id="GO:0008270">
    <property type="term" value="F:zinc ion binding"/>
    <property type="evidence" value="ECO:0007669"/>
    <property type="project" value="UniProtKB-UniRule"/>
</dbReference>
<organism>
    <name type="scientific">Saccharolobus islandicus LAL14/1</name>
    <dbReference type="NCBI Taxonomy" id="1241935"/>
    <lineage>
        <taxon>Archaea</taxon>
        <taxon>Thermoproteota</taxon>
        <taxon>Thermoprotei</taxon>
        <taxon>Sulfolobales</taxon>
        <taxon>Sulfolobaceae</taxon>
        <taxon>Saccharolobus</taxon>
    </lineage>
</organism>
<dbReference type="GeneID" id="31538575"/>
<dbReference type="AlphaFoldDB" id="M9UEJ5"/>
<dbReference type="GO" id="GO:0003735">
    <property type="term" value="F:structural constituent of ribosome"/>
    <property type="evidence" value="ECO:0007669"/>
    <property type="project" value="InterPro"/>
</dbReference>
<comment type="similarity">
    <text evidence="6">Belongs to the eukaryotic ribosomal protein eS31 family.</text>
</comment>
<dbReference type="InterPro" id="IPR022845">
    <property type="entry name" value="Ribosomal_eS31_arc"/>
</dbReference>